<evidence type="ECO:0000313" key="9">
    <source>
        <dbReference type="EMBL" id="PRR84262.1"/>
    </source>
</evidence>
<feature type="chain" id="PRO_5038555113" evidence="7">
    <location>
        <begin position="24"/>
        <end position="413"/>
    </location>
</feature>
<organism evidence="9 10">
    <name type="scientific">Clostridium vincentii</name>
    <dbReference type="NCBI Taxonomy" id="52704"/>
    <lineage>
        <taxon>Bacteria</taxon>
        <taxon>Bacillati</taxon>
        <taxon>Bacillota</taxon>
        <taxon>Clostridia</taxon>
        <taxon>Eubacteriales</taxon>
        <taxon>Clostridiaceae</taxon>
        <taxon>Clostridium</taxon>
    </lineage>
</organism>
<dbReference type="Pfam" id="PF00877">
    <property type="entry name" value="NLPC_P60"/>
    <property type="match status" value="1"/>
</dbReference>
<keyword evidence="3 7" id="KW-0732">Signal</keyword>
<evidence type="ECO:0000256" key="1">
    <source>
        <dbReference type="ARBA" id="ARBA00007074"/>
    </source>
</evidence>
<keyword evidence="10" id="KW-1185">Reference proteome</keyword>
<sequence length="413" mass="44759">MKKKVLSTVIAAIIIITSITSTGFVANATPATEAGLEYDELSEKVRGLEEQVQAIDAQISPLVDKINSNNSQVQNINTEIEQTNVDIVQAKVDISEKEEVLGKRLREVYKTGGQTSYVSLLFSADSFGDLISKVDSASRIVNIDKKVVVDLTENKDKLDTQVASLETKANEIVKLNEEVEAQKLELDNKKAEQQPIVDQAIAEKAEFDKLYLSVEERKIVSGYIDTCNNADSSAEELRSTIATLRSIRDNQPLKSLSVRVDVDAAIENAKVAASLKEEASAQAVASAKAVEVNRGGTTVSGDTSGIVNYAMQFLGTPYVYGATGPSVFDCSGFTQYVYRNAGGSDISRTTFTQINKGKSVSQSELQPGDLVFPSTHHVGIYIGNGNMIHAPQTGDVVKISKVYSFYAARRILN</sequence>
<dbReference type="PANTHER" id="PTHR47359:SF3">
    <property type="entry name" value="NLP_P60 DOMAIN-CONTAINING PROTEIN-RELATED"/>
    <property type="match status" value="1"/>
</dbReference>
<dbReference type="RefSeq" id="WP_106058242.1">
    <property type="nucleotide sequence ID" value="NZ_PVXQ01000002.1"/>
</dbReference>
<feature type="coiled-coil region" evidence="6">
    <location>
        <begin position="31"/>
        <end position="58"/>
    </location>
</feature>
<proteinExistence type="inferred from homology"/>
<dbReference type="EC" id="3.4.-.-" evidence="9"/>
<evidence type="ECO:0000256" key="2">
    <source>
        <dbReference type="ARBA" id="ARBA00022670"/>
    </source>
</evidence>
<dbReference type="OrthoDB" id="9808890at2"/>
<keyword evidence="2" id="KW-0645">Protease</keyword>
<dbReference type="EMBL" id="PVXQ01000002">
    <property type="protein sequence ID" value="PRR84262.1"/>
    <property type="molecule type" value="Genomic_DNA"/>
</dbReference>
<name>A0A2T0BKD3_9CLOT</name>
<evidence type="ECO:0000259" key="8">
    <source>
        <dbReference type="PROSITE" id="PS51935"/>
    </source>
</evidence>
<dbReference type="SUPFAM" id="SSF54001">
    <property type="entry name" value="Cysteine proteinases"/>
    <property type="match status" value="1"/>
</dbReference>
<evidence type="ECO:0000313" key="10">
    <source>
        <dbReference type="Proteomes" id="UP000239471"/>
    </source>
</evidence>
<keyword evidence="5" id="KW-0788">Thiol protease</keyword>
<evidence type="ECO:0000256" key="6">
    <source>
        <dbReference type="SAM" id="Coils"/>
    </source>
</evidence>
<dbReference type="AlphaFoldDB" id="A0A2T0BKD3"/>
<keyword evidence="6" id="KW-0175">Coiled coil</keyword>
<comment type="similarity">
    <text evidence="1">Belongs to the peptidase C40 family.</text>
</comment>
<evidence type="ECO:0000256" key="3">
    <source>
        <dbReference type="ARBA" id="ARBA00022729"/>
    </source>
</evidence>
<protein>
    <submittedName>
        <fullName evidence="9">Putative endopeptidase p60</fullName>
        <ecNumber evidence="9">3.4.-.-</ecNumber>
    </submittedName>
</protein>
<feature type="domain" description="NlpC/P60" evidence="8">
    <location>
        <begin position="300"/>
        <end position="413"/>
    </location>
</feature>
<dbReference type="InterPro" id="IPR038765">
    <property type="entry name" value="Papain-like_cys_pep_sf"/>
</dbReference>
<gene>
    <name evidence="9" type="primary">iap_1</name>
    <name evidence="9" type="ORF">CLVI_01880</name>
</gene>
<comment type="caution">
    <text evidence="9">The sequence shown here is derived from an EMBL/GenBank/DDBJ whole genome shotgun (WGS) entry which is preliminary data.</text>
</comment>
<dbReference type="GO" id="GO:0008234">
    <property type="term" value="F:cysteine-type peptidase activity"/>
    <property type="evidence" value="ECO:0007669"/>
    <property type="project" value="UniProtKB-KW"/>
</dbReference>
<dbReference type="GO" id="GO:0006508">
    <property type="term" value="P:proteolysis"/>
    <property type="evidence" value="ECO:0007669"/>
    <property type="project" value="UniProtKB-KW"/>
</dbReference>
<accession>A0A2T0BKD3</accession>
<reference evidence="9 10" key="1">
    <citation type="submission" date="2018-03" db="EMBL/GenBank/DDBJ databases">
        <title>Genome sequence of Clostridium vincentii DSM 10228.</title>
        <authorList>
            <person name="Poehlein A."/>
            <person name="Daniel R."/>
        </authorList>
    </citation>
    <scope>NUCLEOTIDE SEQUENCE [LARGE SCALE GENOMIC DNA]</scope>
    <source>
        <strain evidence="9 10">DSM 10228</strain>
    </source>
</reference>
<dbReference type="PROSITE" id="PS51935">
    <property type="entry name" value="NLPC_P60"/>
    <property type="match status" value="1"/>
</dbReference>
<dbReference type="InterPro" id="IPR057309">
    <property type="entry name" value="PcsB_CC"/>
</dbReference>
<dbReference type="PANTHER" id="PTHR47359">
    <property type="entry name" value="PEPTIDOGLYCAN DL-ENDOPEPTIDASE CWLO"/>
    <property type="match status" value="1"/>
</dbReference>
<feature type="signal peptide" evidence="7">
    <location>
        <begin position="1"/>
        <end position="23"/>
    </location>
</feature>
<dbReference type="InterPro" id="IPR051794">
    <property type="entry name" value="PG_Endopeptidase_C40"/>
</dbReference>
<evidence type="ECO:0000256" key="4">
    <source>
        <dbReference type="ARBA" id="ARBA00022801"/>
    </source>
</evidence>
<keyword evidence="4 9" id="KW-0378">Hydrolase</keyword>
<dbReference type="InterPro" id="IPR000064">
    <property type="entry name" value="NLP_P60_dom"/>
</dbReference>
<dbReference type="Pfam" id="PF24568">
    <property type="entry name" value="CC_PcsB"/>
    <property type="match status" value="1"/>
</dbReference>
<dbReference type="Gene3D" id="3.90.1720.10">
    <property type="entry name" value="endopeptidase domain like (from Nostoc punctiforme)"/>
    <property type="match status" value="1"/>
</dbReference>
<feature type="coiled-coil region" evidence="6">
    <location>
        <begin position="148"/>
        <end position="194"/>
    </location>
</feature>
<dbReference type="Gene3D" id="6.10.250.3150">
    <property type="match status" value="1"/>
</dbReference>
<evidence type="ECO:0000256" key="5">
    <source>
        <dbReference type="ARBA" id="ARBA00022807"/>
    </source>
</evidence>
<evidence type="ECO:0000256" key="7">
    <source>
        <dbReference type="SAM" id="SignalP"/>
    </source>
</evidence>
<dbReference type="Proteomes" id="UP000239471">
    <property type="component" value="Unassembled WGS sequence"/>
</dbReference>